<name>A0A6J7ND98_9ZZZZ</name>
<accession>A0A6J7ND98</accession>
<evidence type="ECO:0000256" key="1">
    <source>
        <dbReference type="SAM" id="MobiDB-lite"/>
    </source>
</evidence>
<dbReference type="EMBL" id="CAFBON010000110">
    <property type="protein sequence ID" value="CAB4991117.1"/>
    <property type="molecule type" value="Genomic_DNA"/>
</dbReference>
<evidence type="ECO:0000313" key="2">
    <source>
        <dbReference type="EMBL" id="CAB4991117.1"/>
    </source>
</evidence>
<protein>
    <submittedName>
        <fullName evidence="2">Unannotated protein</fullName>
    </submittedName>
</protein>
<feature type="compositionally biased region" description="Low complexity" evidence="1">
    <location>
        <begin position="96"/>
        <end position="105"/>
    </location>
</feature>
<organism evidence="2">
    <name type="scientific">freshwater metagenome</name>
    <dbReference type="NCBI Taxonomy" id="449393"/>
    <lineage>
        <taxon>unclassified sequences</taxon>
        <taxon>metagenomes</taxon>
        <taxon>ecological metagenomes</taxon>
    </lineage>
</organism>
<feature type="compositionally biased region" description="Basic residues" evidence="1">
    <location>
        <begin position="1"/>
        <end position="12"/>
    </location>
</feature>
<proteinExistence type="predicted"/>
<sequence length="220" mass="23280">MRSRHSPSRSRCPHTQSNCSPSTVAGPRRCSQPEPTGAEEPSSRRTGGGAPRTTVPRSSSPGRLGSASGVARCGERTSRGAATARCSPRCSPTDGATSSSASCSTPARWCLSPASVIEPRKSSPFTHLRAWQLHPGPTTEPSGRRHGRRRSSEPCSSIPGRPSTSITRTRDSRALRNSQRDVGWNCSSSMTGGSRHGAATDPVWATGGSHPMRTPRDWGP</sequence>
<feature type="region of interest" description="Disordered" evidence="1">
    <location>
        <begin position="1"/>
        <end position="106"/>
    </location>
</feature>
<dbReference type="AlphaFoldDB" id="A0A6J7ND98"/>
<gene>
    <name evidence="2" type="ORF">UFOPK3954_01168</name>
</gene>
<reference evidence="2" key="1">
    <citation type="submission" date="2020-05" db="EMBL/GenBank/DDBJ databases">
        <authorList>
            <person name="Chiriac C."/>
            <person name="Salcher M."/>
            <person name="Ghai R."/>
            <person name="Kavagutti S V."/>
        </authorList>
    </citation>
    <scope>NUCLEOTIDE SEQUENCE</scope>
</reference>
<feature type="region of interest" description="Disordered" evidence="1">
    <location>
        <begin position="127"/>
        <end position="220"/>
    </location>
</feature>